<keyword evidence="3 12" id="KW-0597">Phosphoprotein</keyword>
<keyword evidence="5" id="KW-0547">Nucleotide-binding</keyword>
<evidence type="ECO:0000256" key="13">
    <source>
        <dbReference type="SAM" id="SignalP"/>
    </source>
</evidence>
<evidence type="ECO:0000259" key="15">
    <source>
        <dbReference type="PROSITE" id="PS50109"/>
    </source>
</evidence>
<proteinExistence type="predicted"/>
<dbReference type="SMART" id="SM00387">
    <property type="entry name" value="HATPase_c"/>
    <property type="match status" value="1"/>
</dbReference>
<keyword evidence="11" id="KW-0804">Transcription</keyword>
<dbReference type="CDD" id="cd00075">
    <property type="entry name" value="HATPase"/>
    <property type="match status" value="1"/>
</dbReference>
<dbReference type="PROSITE" id="PS50110">
    <property type="entry name" value="RESPONSE_REGULATORY"/>
    <property type="match status" value="1"/>
</dbReference>
<dbReference type="InterPro" id="IPR001789">
    <property type="entry name" value="Sig_transdc_resp-reg_receiver"/>
</dbReference>
<evidence type="ECO:0000256" key="6">
    <source>
        <dbReference type="ARBA" id="ARBA00022777"/>
    </source>
</evidence>
<keyword evidence="9" id="KW-0805">Transcription regulation</keyword>
<dbReference type="Gene3D" id="2.130.10.10">
    <property type="entry name" value="YVTN repeat-like/Quinoprotein amine dehydrogenase"/>
    <property type="match status" value="2"/>
</dbReference>
<organism evidence="17 18">
    <name type="scientific">Proteiniphilum saccharofermentans</name>
    <dbReference type="NCBI Taxonomy" id="1642647"/>
    <lineage>
        <taxon>Bacteria</taxon>
        <taxon>Pseudomonadati</taxon>
        <taxon>Bacteroidota</taxon>
        <taxon>Bacteroidia</taxon>
        <taxon>Bacteroidales</taxon>
        <taxon>Dysgonomonadaceae</taxon>
        <taxon>Proteiniphilum</taxon>
    </lineage>
</organism>
<feature type="domain" description="Histidine kinase" evidence="15">
    <location>
        <begin position="818"/>
        <end position="1037"/>
    </location>
</feature>
<dbReference type="PRINTS" id="PR00344">
    <property type="entry name" value="BCTRLSENSOR"/>
</dbReference>
<accession>A0A1R3T2P3</accession>
<dbReference type="Gene3D" id="3.30.565.10">
    <property type="entry name" value="Histidine kinase-like ATPase, C-terminal domain"/>
    <property type="match status" value="1"/>
</dbReference>
<feature type="modified residue" description="4-aspartylphosphate" evidence="12">
    <location>
        <position position="1136"/>
    </location>
</feature>
<dbReference type="Pfam" id="PF00512">
    <property type="entry name" value="HisKA"/>
    <property type="match status" value="1"/>
</dbReference>
<keyword evidence="7" id="KW-0067">ATP-binding</keyword>
<dbReference type="InterPro" id="IPR009057">
    <property type="entry name" value="Homeodomain-like_sf"/>
</dbReference>
<dbReference type="InterPro" id="IPR036890">
    <property type="entry name" value="HATPase_C_sf"/>
</dbReference>
<evidence type="ECO:0000256" key="1">
    <source>
        <dbReference type="ARBA" id="ARBA00000085"/>
    </source>
</evidence>
<dbReference type="InterPro" id="IPR004358">
    <property type="entry name" value="Sig_transdc_His_kin-like_C"/>
</dbReference>
<dbReference type="InterPro" id="IPR015943">
    <property type="entry name" value="WD40/YVTN_repeat-like_dom_sf"/>
</dbReference>
<evidence type="ECO:0000256" key="11">
    <source>
        <dbReference type="ARBA" id="ARBA00023163"/>
    </source>
</evidence>
<comment type="catalytic activity">
    <reaction evidence="1">
        <text>ATP + protein L-histidine = ADP + protein N-phospho-L-histidine.</text>
        <dbReference type="EC" id="2.7.13.3"/>
    </reaction>
</comment>
<feature type="domain" description="Response regulatory" evidence="16">
    <location>
        <begin position="1088"/>
        <end position="1203"/>
    </location>
</feature>
<evidence type="ECO:0000259" key="14">
    <source>
        <dbReference type="PROSITE" id="PS01124"/>
    </source>
</evidence>
<dbReference type="InterPro" id="IPR018060">
    <property type="entry name" value="HTH_AraC"/>
</dbReference>
<dbReference type="PROSITE" id="PS50109">
    <property type="entry name" value="HIS_KIN"/>
    <property type="match status" value="1"/>
</dbReference>
<dbReference type="PANTHER" id="PTHR43547:SF2">
    <property type="entry name" value="HYBRID SIGNAL TRANSDUCTION HISTIDINE KINASE C"/>
    <property type="match status" value="1"/>
</dbReference>
<dbReference type="InterPro" id="IPR011110">
    <property type="entry name" value="Reg_prop"/>
</dbReference>
<dbReference type="InterPro" id="IPR013783">
    <property type="entry name" value="Ig-like_fold"/>
</dbReference>
<evidence type="ECO:0000256" key="12">
    <source>
        <dbReference type="PROSITE-ProRule" id="PRU00169"/>
    </source>
</evidence>
<keyword evidence="8" id="KW-0902">Two-component regulatory system</keyword>
<dbReference type="Pfam" id="PF00072">
    <property type="entry name" value="Response_reg"/>
    <property type="match status" value="1"/>
</dbReference>
<dbReference type="Gene3D" id="3.40.50.2300">
    <property type="match status" value="1"/>
</dbReference>
<evidence type="ECO:0000256" key="7">
    <source>
        <dbReference type="ARBA" id="ARBA00022840"/>
    </source>
</evidence>
<keyword evidence="4" id="KW-0808">Transferase</keyword>
<feature type="domain" description="HTH araC/xylS-type" evidence="14">
    <location>
        <begin position="1235"/>
        <end position="1335"/>
    </location>
</feature>
<evidence type="ECO:0000256" key="10">
    <source>
        <dbReference type="ARBA" id="ARBA00023125"/>
    </source>
</evidence>
<dbReference type="CDD" id="cd00082">
    <property type="entry name" value="HisKA"/>
    <property type="match status" value="1"/>
</dbReference>
<dbReference type="InterPro" id="IPR036097">
    <property type="entry name" value="HisK_dim/P_sf"/>
</dbReference>
<dbReference type="GO" id="GO:0003700">
    <property type="term" value="F:DNA-binding transcription factor activity"/>
    <property type="evidence" value="ECO:0007669"/>
    <property type="project" value="InterPro"/>
</dbReference>
<reference evidence="17 18" key="1">
    <citation type="submission" date="2016-08" db="EMBL/GenBank/DDBJ databases">
        <authorList>
            <person name="Seilhamer J.J."/>
        </authorList>
    </citation>
    <scope>NUCLEOTIDE SEQUENCE [LARGE SCALE GENOMIC DNA]</scope>
    <source>
        <strain evidence="17">M3/6</strain>
    </source>
</reference>
<dbReference type="KEGG" id="psac:PSM36_2599"/>
<dbReference type="FunFam" id="3.40.50.2300:FF:000138">
    <property type="entry name" value="Two-component system sensor histidine kinase/response regulator"/>
    <property type="match status" value="1"/>
</dbReference>
<feature type="signal peptide" evidence="13">
    <location>
        <begin position="1"/>
        <end position="22"/>
    </location>
</feature>
<evidence type="ECO:0000313" key="17">
    <source>
        <dbReference type="EMBL" id="SCD21400.1"/>
    </source>
</evidence>
<evidence type="ECO:0000256" key="2">
    <source>
        <dbReference type="ARBA" id="ARBA00012438"/>
    </source>
</evidence>
<dbReference type="Pfam" id="PF12833">
    <property type="entry name" value="HTH_18"/>
    <property type="match status" value="1"/>
</dbReference>
<dbReference type="PANTHER" id="PTHR43547">
    <property type="entry name" value="TWO-COMPONENT HISTIDINE KINASE"/>
    <property type="match status" value="1"/>
</dbReference>
<dbReference type="InterPro" id="IPR011006">
    <property type="entry name" value="CheY-like_superfamily"/>
</dbReference>
<dbReference type="Pfam" id="PF02518">
    <property type="entry name" value="HATPase_c"/>
    <property type="match status" value="1"/>
</dbReference>
<dbReference type="SUPFAM" id="SSF47384">
    <property type="entry name" value="Homodimeric domain of signal transducing histidine kinase"/>
    <property type="match status" value="1"/>
</dbReference>
<protein>
    <recommendedName>
        <fullName evidence="2">histidine kinase</fullName>
        <ecNumber evidence="2">2.7.13.3</ecNumber>
    </recommendedName>
</protein>
<dbReference type="SUPFAM" id="SSF46689">
    <property type="entry name" value="Homeodomain-like"/>
    <property type="match status" value="2"/>
</dbReference>
<evidence type="ECO:0000259" key="16">
    <source>
        <dbReference type="PROSITE" id="PS50110"/>
    </source>
</evidence>
<dbReference type="SMART" id="SM00342">
    <property type="entry name" value="HTH_ARAC"/>
    <property type="match status" value="1"/>
</dbReference>
<evidence type="ECO:0000256" key="9">
    <source>
        <dbReference type="ARBA" id="ARBA00023015"/>
    </source>
</evidence>
<keyword evidence="10" id="KW-0238">DNA-binding</keyword>
<dbReference type="Pfam" id="PF07494">
    <property type="entry name" value="Reg_prop"/>
    <property type="match status" value="1"/>
</dbReference>
<dbReference type="STRING" id="1642647.PSM36_2599"/>
<dbReference type="Gene3D" id="1.10.287.130">
    <property type="match status" value="1"/>
</dbReference>
<evidence type="ECO:0000256" key="5">
    <source>
        <dbReference type="ARBA" id="ARBA00022741"/>
    </source>
</evidence>
<evidence type="ECO:0000313" key="18">
    <source>
        <dbReference type="Proteomes" id="UP000187464"/>
    </source>
</evidence>
<dbReference type="GO" id="GO:0000155">
    <property type="term" value="F:phosphorelay sensor kinase activity"/>
    <property type="evidence" value="ECO:0007669"/>
    <property type="project" value="InterPro"/>
</dbReference>
<dbReference type="GO" id="GO:0005524">
    <property type="term" value="F:ATP binding"/>
    <property type="evidence" value="ECO:0007669"/>
    <property type="project" value="UniProtKB-KW"/>
</dbReference>
<gene>
    <name evidence="17" type="ORF">PSM36_2599</name>
</gene>
<keyword evidence="18" id="KW-1185">Reference proteome</keyword>
<dbReference type="EC" id="2.7.13.3" evidence="2"/>
<keyword evidence="13" id="KW-0732">Signal</keyword>
<dbReference type="EMBL" id="LT605205">
    <property type="protein sequence ID" value="SCD21400.1"/>
    <property type="molecule type" value="Genomic_DNA"/>
</dbReference>
<keyword evidence="6" id="KW-0418">Kinase</keyword>
<dbReference type="InterPro" id="IPR003594">
    <property type="entry name" value="HATPase_dom"/>
</dbReference>
<dbReference type="FunFam" id="3.30.565.10:FF:000037">
    <property type="entry name" value="Hybrid sensor histidine kinase/response regulator"/>
    <property type="match status" value="1"/>
</dbReference>
<sequence>MSSMKNCLAIFFFLCHFLPAFPVHFKHIGMGEGLSQTSVMSIHQDILGRMWFGTREGITIYDGNNTIVYKPWANGENRGPMKVLYGNECDFIRSNREGDVFFRTDGALMRYDIRKQEFHIVRTNGVRTLSTYKGDIWSVVEDSLFTYDPKGDSLQFRAKTNIHSVFCILVVSENKIWLGANNGLYLMEKGASPQIIIPGKDIYSIFESSTKDIWIGSRMEGLYRMAPDGTTSLYTEDNPLETRIASNQIREFVEDNHGNIWFGTFKGLQKFNPYTEEFSLYTRNNLPGGLSHSSVFSLFFDRQETIWAGTYYGGVNYFNPERDIFSHYVDNPNRNDCLNYPFVGNMIEDKNGDLWICTEGGGLNWLNRKKQTFHYFVSEDQNGPPHNNLKSISYDEKRDMLYIGTHTGGLSKFHIPTQRFYHYIEQPQDPTSPRPNEITYHTQIYNDNLYVSARNGLFRMDLKTEKFTYLERYCVNFFIDSKGYLWYSHSGNLTRMNLNDPSDVKEISLTKHGIRFGVTRIIEYEGSIYFGTRGSGLYRYNDADDTFTAYTVSSGHLMSNYCYNIAQTRSGALLITGDKGVTFFNPQQETSRFVRLGVPLPITSITEGCGVLICSDDEIFIGGADGLTSFKEAELDLPKKEYTLYFSDIYVHNEQLTPGDNSHVLSQALPFTDKIDLAYDQNNIVINFASTNYVNIQRNNEYEYMLEGFDAGWNPTNLNSIYYTNLNPGSYRLIVREKESSFDAPPVQEISLYIHISQPWYNTVWAWIAYMLVTFSVLAFIVHTRNSRRALALSLEKEKQEKERNEKLTQAKLRFFTNISHEFRVPLTLIISQIDLLFQSTSLSPTVYNKILKISKNANRMRGLISELLEFRKLEQHFVSLRVSEQNLIPFLKDVYLSFRELAAQKQISYHISTSSNELFLWFDAYQLQKVFFNLISNAFKYVREAGSVDLVIKEEEETVTVQVIDNGIGLSPEESRRVFDLFYQAENGISSSGSNPGTGIGLALSQNIIQLHHGEITVQSERDYGTIFSVKLLKGKAHFEKDGKTVVLDHPEEPTMKEGALPELLTEEDYEKMAKTFPETEEGKKYTVLLVEDNEELLQMLRTLFTPLYRVLQAHDGKEGLEIAMKEKPDLIVSDVMMPRMTGTEMCMHIKNNIDLSHIPVILLTALDSVEQNIEGLQQGADDYIGKPFHSKMLLIRCNNIIRNRLLMQRRLSEQPDFDLSSLALNSLDQNLLKRINQAIDEHLDDPEFDVDRLATDAGLSRSSLFSKFKALTGMTPNEFIRNQRLKRAAILLCEHQELQVTEIAEQLGFGSSVYFSRVFKTKYGVSPAQYRKKQA</sequence>
<evidence type="ECO:0000256" key="3">
    <source>
        <dbReference type="ARBA" id="ARBA00022553"/>
    </source>
</evidence>
<dbReference type="Pfam" id="PF07495">
    <property type="entry name" value="Y_Y_Y"/>
    <property type="match status" value="1"/>
</dbReference>
<dbReference type="InterPro" id="IPR005467">
    <property type="entry name" value="His_kinase_dom"/>
</dbReference>
<dbReference type="SUPFAM" id="SSF52172">
    <property type="entry name" value="CheY-like"/>
    <property type="match status" value="1"/>
</dbReference>
<dbReference type="SMART" id="SM00448">
    <property type="entry name" value="REC"/>
    <property type="match status" value="1"/>
</dbReference>
<name>A0A1R3T2P3_9BACT</name>
<dbReference type="SUPFAM" id="SSF63829">
    <property type="entry name" value="Calcium-dependent phosphotriesterase"/>
    <property type="match status" value="2"/>
</dbReference>
<dbReference type="SMART" id="SM00388">
    <property type="entry name" value="HisKA"/>
    <property type="match status" value="1"/>
</dbReference>
<dbReference type="InterPro" id="IPR018062">
    <property type="entry name" value="HTH_AraC-typ_CS"/>
</dbReference>
<feature type="chain" id="PRO_5013340195" description="histidine kinase" evidence="13">
    <location>
        <begin position="23"/>
        <end position="1337"/>
    </location>
</feature>
<dbReference type="GO" id="GO:0043565">
    <property type="term" value="F:sequence-specific DNA binding"/>
    <property type="evidence" value="ECO:0007669"/>
    <property type="project" value="InterPro"/>
</dbReference>
<dbReference type="InterPro" id="IPR011123">
    <property type="entry name" value="Y_Y_Y"/>
</dbReference>
<evidence type="ECO:0000256" key="4">
    <source>
        <dbReference type="ARBA" id="ARBA00022679"/>
    </source>
</evidence>
<dbReference type="PROSITE" id="PS01124">
    <property type="entry name" value="HTH_ARAC_FAMILY_2"/>
    <property type="match status" value="1"/>
</dbReference>
<dbReference type="PROSITE" id="PS00041">
    <property type="entry name" value="HTH_ARAC_FAMILY_1"/>
    <property type="match status" value="1"/>
</dbReference>
<dbReference type="Gene3D" id="1.10.10.60">
    <property type="entry name" value="Homeodomain-like"/>
    <property type="match status" value="2"/>
</dbReference>
<dbReference type="SUPFAM" id="SSF55874">
    <property type="entry name" value="ATPase domain of HSP90 chaperone/DNA topoisomerase II/histidine kinase"/>
    <property type="match status" value="1"/>
</dbReference>
<evidence type="ECO:0000256" key="8">
    <source>
        <dbReference type="ARBA" id="ARBA00023012"/>
    </source>
</evidence>
<dbReference type="Proteomes" id="UP000187464">
    <property type="component" value="Chromosome I"/>
</dbReference>
<dbReference type="Gene3D" id="2.60.40.10">
    <property type="entry name" value="Immunoglobulins"/>
    <property type="match status" value="1"/>
</dbReference>
<dbReference type="InterPro" id="IPR003661">
    <property type="entry name" value="HisK_dim/P_dom"/>
</dbReference>